<protein>
    <submittedName>
        <fullName evidence="11 12">Cytochrome P450, putative</fullName>
        <ecNumber evidence="11">1.14.13.94</ecNumber>
    </submittedName>
</protein>
<proteinExistence type="inferred from homology"/>
<dbReference type="KEGG" id="phu:Phum_PHUM023660"/>
<dbReference type="InParanoid" id="E0V9X5"/>
<gene>
    <name evidence="12" type="primary">8233881</name>
    <name evidence="11" type="ORF">Phum_PHUM023660</name>
</gene>
<dbReference type="GO" id="GO:0006631">
    <property type="term" value="P:fatty acid metabolic process"/>
    <property type="evidence" value="ECO:0007669"/>
    <property type="project" value="UniProtKB-KW"/>
</dbReference>
<dbReference type="EMBL" id="AAZO01000285">
    <property type="status" value="NOT_ANNOTATED_CDS"/>
    <property type="molecule type" value="Genomic_DNA"/>
</dbReference>
<accession>E0V9X5</accession>
<dbReference type="InterPro" id="IPR002403">
    <property type="entry name" value="Cyt_P450_E_grp-IV"/>
</dbReference>
<dbReference type="GeneID" id="8233881"/>
<dbReference type="GO" id="GO:0016829">
    <property type="term" value="F:lyase activity"/>
    <property type="evidence" value="ECO:0007669"/>
    <property type="project" value="UniProtKB-KW"/>
</dbReference>
<keyword evidence="7 11" id="KW-0560">Oxidoreductase</keyword>
<dbReference type="PANTHER" id="PTHR24302:SF15">
    <property type="entry name" value="FATTY-ACID PEROXYGENASE"/>
    <property type="match status" value="1"/>
</dbReference>
<reference evidence="12" key="3">
    <citation type="submission" date="2021-02" db="UniProtKB">
        <authorList>
            <consortium name="EnsemblMetazoa"/>
        </authorList>
    </citation>
    <scope>IDENTIFICATION</scope>
    <source>
        <strain evidence="12">USDA</strain>
    </source>
</reference>
<dbReference type="SUPFAM" id="SSF48264">
    <property type="entry name" value="Cytochrome P450"/>
    <property type="match status" value="1"/>
</dbReference>
<dbReference type="OMA" id="RMYPRIN"/>
<dbReference type="InterPro" id="IPR050705">
    <property type="entry name" value="Cytochrome_P450_3A"/>
</dbReference>
<keyword evidence="8" id="KW-0408">Iron</keyword>
<evidence type="ECO:0000256" key="6">
    <source>
        <dbReference type="ARBA" id="ARBA00022723"/>
    </source>
</evidence>
<dbReference type="PANTHER" id="PTHR24302">
    <property type="entry name" value="CYTOCHROME P450 FAMILY 3"/>
    <property type="match status" value="1"/>
</dbReference>
<organism>
    <name type="scientific">Pediculus humanus subsp. corporis</name>
    <name type="common">Body louse</name>
    <dbReference type="NCBI Taxonomy" id="121224"/>
    <lineage>
        <taxon>Eukaryota</taxon>
        <taxon>Metazoa</taxon>
        <taxon>Ecdysozoa</taxon>
        <taxon>Arthropoda</taxon>
        <taxon>Hexapoda</taxon>
        <taxon>Insecta</taxon>
        <taxon>Pterygota</taxon>
        <taxon>Neoptera</taxon>
        <taxon>Paraneoptera</taxon>
        <taxon>Psocodea</taxon>
        <taxon>Troctomorpha</taxon>
        <taxon>Phthiraptera</taxon>
        <taxon>Anoplura</taxon>
        <taxon>Pediculidae</taxon>
        <taxon>Pediculus</taxon>
    </lineage>
</organism>
<comment type="subcellular location">
    <subcellularLocation>
        <location evidence="3">Endoplasmic reticulum membrane</location>
        <topology evidence="3">Peripheral membrane protein</topology>
    </subcellularLocation>
    <subcellularLocation>
        <location evidence="2">Microsome membrane</location>
        <topology evidence="2">Peripheral membrane protein</topology>
    </subcellularLocation>
</comment>
<reference evidence="11" key="2">
    <citation type="submission" date="2007-04" db="EMBL/GenBank/DDBJ databases">
        <title>The genome of the human body louse.</title>
        <authorList>
            <consortium name="The Human Body Louse Genome Consortium"/>
            <person name="Kirkness E."/>
            <person name="Walenz B."/>
            <person name="Hass B."/>
            <person name="Bruggner R."/>
            <person name="Strausberg R."/>
        </authorList>
    </citation>
    <scope>NUCLEOTIDE SEQUENCE</scope>
    <source>
        <strain evidence="11">USDA</strain>
    </source>
</reference>
<dbReference type="GO" id="GO:0005506">
    <property type="term" value="F:iron ion binding"/>
    <property type="evidence" value="ECO:0007669"/>
    <property type="project" value="InterPro"/>
</dbReference>
<comment type="similarity">
    <text evidence="4">Belongs to the cytochrome P450 family.</text>
</comment>
<dbReference type="EMBL" id="DS235000">
    <property type="protein sequence ID" value="EEB10181.1"/>
    <property type="molecule type" value="Genomic_DNA"/>
</dbReference>
<dbReference type="STRING" id="121224.E0V9X5"/>
<dbReference type="GO" id="GO:0016705">
    <property type="term" value="F:oxidoreductase activity, acting on paired donors, with incorporation or reduction of molecular oxygen"/>
    <property type="evidence" value="ECO:0007669"/>
    <property type="project" value="InterPro"/>
</dbReference>
<dbReference type="GO" id="GO:0005789">
    <property type="term" value="C:endoplasmic reticulum membrane"/>
    <property type="evidence" value="ECO:0007669"/>
    <property type="project" value="UniProtKB-SubCell"/>
</dbReference>
<dbReference type="OrthoDB" id="2789670at2759"/>
<keyword evidence="5" id="KW-0349">Heme</keyword>
<keyword evidence="6" id="KW-0479">Metal-binding</keyword>
<dbReference type="InterPro" id="IPR036396">
    <property type="entry name" value="Cyt_P450_sf"/>
</dbReference>
<sequence>MVKYMVHPKIIKEILDTNSDNFKDVRVNSENSIILKDSLLSLCGGEKSEVQILTNSLLNPQKLGKLFPKLVSSVEILIRTISKNRQENNCLDVTSSISEFIDDAVANSIFGIELDADVEFKEEFVNNSRKIFSVSDPNALTSLRFVLYENYFKEFWICPEKTLQYFVNLAITGITDTTANLNSILEEKSSSLVQLLVEAAEEEKKLKIKKKDDEEDDSDDVILKDNVIISKCIATMLSLSNATKTTVILDIQNLNYLDKIVKEVLRLYPFEFRLEKLCVKKTVIGNVEVDENVKVSIPLYALHRSEDIYPEPEKFEPERFAENSSENPSPFSYLPFGQAGINGSDFSIQLGILASKLTLFKLIEKFQFSIEQKDKSLSGLFKQGLTRIPRPEKIELFVKNRGEEEEEEGNNTNN</sequence>
<dbReference type="Gene3D" id="1.10.630.10">
    <property type="entry name" value="Cytochrome P450"/>
    <property type="match status" value="2"/>
</dbReference>
<name>E0V9X5_PEDHC</name>
<evidence type="ECO:0000256" key="10">
    <source>
        <dbReference type="SAM" id="Coils"/>
    </source>
</evidence>
<dbReference type="CTD" id="8233881"/>
<evidence type="ECO:0000313" key="12">
    <source>
        <dbReference type="EnsemblMetazoa" id="PHUM023660-PA"/>
    </source>
</evidence>
<evidence type="ECO:0000256" key="1">
    <source>
        <dbReference type="ARBA" id="ARBA00003690"/>
    </source>
</evidence>
<evidence type="ECO:0000313" key="13">
    <source>
        <dbReference type="Proteomes" id="UP000009046"/>
    </source>
</evidence>
<evidence type="ECO:0000256" key="9">
    <source>
        <dbReference type="ARBA" id="ARBA00023033"/>
    </source>
</evidence>
<dbReference type="AlphaFoldDB" id="E0V9X5"/>
<dbReference type="Pfam" id="PF00067">
    <property type="entry name" value="p450"/>
    <property type="match status" value="2"/>
</dbReference>
<dbReference type="EnsemblMetazoa" id="PHUM023660-RA">
    <property type="protein sequence ID" value="PHUM023660-PA"/>
    <property type="gene ID" value="PHUM023660"/>
</dbReference>
<keyword evidence="9" id="KW-0503">Monooxygenase</keyword>
<dbReference type="PRINTS" id="PR00465">
    <property type="entry name" value="EP450IV"/>
</dbReference>
<dbReference type="eggNOG" id="KOG0158">
    <property type="taxonomic scope" value="Eukaryota"/>
</dbReference>
<evidence type="ECO:0000256" key="3">
    <source>
        <dbReference type="ARBA" id="ARBA00004406"/>
    </source>
</evidence>
<evidence type="ECO:0000256" key="4">
    <source>
        <dbReference type="ARBA" id="ARBA00010617"/>
    </source>
</evidence>
<evidence type="ECO:0000256" key="5">
    <source>
        <dbReference type="ARBA" id="ARBA00022617"/>
    </source>
</evidence>
<feature type="coiled-coil region" evidence="10">
    <location>
        <begin position="185"/>
        <end position="217"/>
    </location>
</feature>
<evidence type="ECO:0000313" key="11">
    <source>
        <dbReference type="EMBL" id="EEB10181.1"/>
    </source>
</evidence>
<evidence type="ECO:0000256" key="2">
    <source>
        <dbReference type="ARBA" id="ARBA00004174"/>
    </source>
</evidence>
<dbReference type="Proteomes" id="UP000009046">
    <property type="component" value="Unassembled WGS sequence"/>
</dbReference>
<dbReference type="GO" id="GO:0008395">
    <property type="term" value="F:steroid hydroxylase activity"/>
    <property type="evidence" value="ECO:0007669"/>
    <property type="project" value="TreeGrafter"/>
</dbReference>
<dbReference type="InterPro" id="IPR001128">
    <property type="entry name" value="Cyt_P450"/>
</dbReference>
<evidence type="ECO:0000256" key="8">
    <source>
        <dbReference type="ARBA" id="ARBA00023004"/>
    </source>
</evidence>
<comment type="function">
    <text evidence="1">May be involved in the metabolism of insect hormones and in the breakdown of synthetic insecticides.</text>
</comment>
<evidence type="ECO:0000256" key="7">
    <source>
        <dbReference type="ARBA" id="ARBA00023002"/>
    </source>
</evidence>
<dbReference type="EC" id="1.14.13.94" evidence="11"/>
<dbReference type="GO" id="GO:0020037">
    <property type="term" value="F:heme binding"/>
    <property type="evidence" value="ECO:0007669"/>
    <property type="project" value="InterPro"/>
</dbReference>
<keyword evidence="13" id="KW-1185">Reference proteome</keyword>
<dbReference type="RefSeq" id="XP_002422919.1">
    <property type="nucleotide sequence ID" value="XM_002422874.1"/>
</dbReference>
<dbReference type="HOGENOM" id="CLU_001570_5_2_1"/>
<dbReference type="VEuPathDB" id="VectorBase:PHUM023660"/>
<reference evidence="11" key="1">
    <citation type="submission" date="2007-04" db="EMBL/GenBank/DDBJ databases">
        <title>Annotation of Pediculus humanus corporis strain USDA.</title>
        <authorList>
            <person name="Kirkness E."/>
            <person name="Hannick L."/>
            <person name="Hass B."/>
            <person name="Bruggner R."/>
            <person name="Lawson D."/>
            <person name="Bidwell S."/>
            <person name="Joardar V."/>
            <person name="Caler E."/>
            <person name="Walenz B."/>
            <person name="Inman J."/>
            <person name="Schobel S."/>
            <person name="Galinsky K."/>
            <person name="Amedeo P."/>
            <person name="Strausberg R."/>
        </authorList>
    </citation>
    <scope>NUCLEOTIDE SEQUENCE</scope>
    <source>
        <strain evidence="11">USDA</strain>
    </source>
</reference>
<keyword evidence="10" id="KW-0175">Coiled coil</keyword>